<keyword evidence="2" id="KW-1185">Reference proteome</keyword>
<protein>
    <recommendedName>
        <fullName evidence="3">Glycosyltransferase</fullName>
    </recommendedName>
</protein>
<comment type="caution">
    <text evidence="1">The sequence shown here is derived from an EMBL/GenBank/DDBJ whole genome shotgun (WGS) entry which is preliminary data.</text>
</comment>
<gene>
    <name evidence="1" type="ORF">ACFY1D_22045</name>
</gene>
<evidence type="ECO:0008006" key="3">
    <source>
        <dbReference type="Google" id="ProtNLM"/>
    </source>
</evidence>
<proteinExistence type="predicted"/>
<evidence type="ECO:0000313" key="1">
    <source>
        <dbReference type="EMBL" id="MFF4524075.1"/>
    </source>
</evidence>
<evidence type="ECO:0000313" key="2">
    <source>
        <dbReference type="Proteomes" id="UP001602058"/>
    </source>
</evidence>
<name>A0ABW6UPH9_9ACTN</name>
<dbReference type="Proteomes" id="UP001602058">
    <property type="component" value="Unassembled WGS sequence"/>
</dbReference>
<dbReference type="RefSeq" id="WP_350951450.1">
    <property type="nucleotide sequence ID" value="NZ_JBEOYX010000002.1"/>
</dbReference>
<accession>A0ABW6UPH9</accession>
<dbReference type="EMBL" id="JBIAWJ010000011">
    <property type="protein sequence ID" value="MFF4524075.1"/>
    <property type="molecule type" value="Genomic_DNA"/>
</dbReference>
<reference evidence="1 2" key="1">
    <citation type="submission" date="2024-10" db="EMBL/GenBank/DDBJ databases">
        <title>The Natural Products Discovery Center: Release of the First 8490 Sequenced Strains for Exploring Actinobacteria Biosynthetic Diversity.</title>
        <authorList>
            <person name="Kalkreuter E."/>
            <person name="Kautsar S.A."/>
            <person name="Yang D."/>
            <person name="Bader C.D."/>
            <person name="Teijaro C.N."/>
            <person name="Fluegel L."/>
            <person name="Davis C.M."/>
            <person name="Simpson J.R."/>
            <person name="Lauterbach L."/>
            <person name="Steele A.D."/>
            <person name="Gui C."/>
            <person name="Meng S."/>
            <person name="Li G."/>
            <person name="Viehrig K."/>
            <person name="Ye F."/>
            <person name="Su P."/>
            <person name="Kiefer A.F."/>
            <person name="Nichols A."/>
            <person name="Cepeda A.J."/>
            <person name="Yan W."/>
            <person name="Fan B."/>
            <person name="Jiang Y."/>
            <person name="Adhikari A."/>
            <person name="Zheng C.-J."/>
            <person name="Schuster L."/>
            <person name="Cowan T.M."/>
            <person name="Smanski M.J."/>
            <person name="Chevrette M.G."/>
            <person name="De Carvalho L.P.S."/>
            <person name="Shen B."/>
        </authorList>
    </citation>
    <scope>NUCLEOTIDE SEQUENCE [LARGE SCALE GENOMIC DNA]</scope>
    <source>
        <strain evidence="1 2">NPDC001390</strain>
    </source>
</reference>
<organism evidence="1 2">
    <name type="scientific">Streptomyces bluensis</name>
    <dbReference type="NCBI Taxonomy" id="33897"/>
    <lineage>
        <taxon>Bacteria</taxon>
        <taxon>Bacillati</taxon>
        <taxon>Actinomycetota</taxon>
        <taxon>Actinomycetes</taxon>
        <taxon>Kitasatosporales</taxon>
        <taxon>Streptomycetaceae</taxon>
        <taxon>Streptomyces</taxon>
    </lineage>
</organism>
<sequence>MGDEVRIGYSFWGFLGAGITDTPDGGRSHRRPFVDALISSGHRIVFLQPDRDRHEADDPLGYEFDPGLPEIDVLFLEWRWPIPGRNTTECGAPGHTCDLHRQDELLRHYTTGHRTPTIIWDKDRQLPTDAAWRHHPGVAVCEAALIPSPGATSLLFPVADEWLDSADPDELARTDRPISLAYVGNQYDRDDAFDRYFAPVAKHVSHAVAGKWQNTARWPHVTLLGRLPFHDAMTLYETALATVLLLPRRYARAGQMTQRIFEAVLSGCLPLCPAEILHAERFVPAPLLVRNGTDVMRTLRWLRTGADTETRARLLADCVSRLEPFRLSRQVKMLGALLDTLVPAGAVR</sequence>